<keyword evidence="2" id="KW-1185">Reference proteome</keyword>
<name>A0A364XVM9_9BACT</name>
<dbReference type="RefSeq" id="WP_112749704.1">
    <property type="nucleotide sequence ID" value="NZ_QMFY01000021.1"/>
</dbReference>
<reference evidence="1 2" key="1">
    <citation type="submission" date="2018-06" db="EMBL/GenBank/DDBJ databases">
        <title>Chryseolinea flavus sp. nov., a member of the phylum Bacteroidetes isolated from soil.</title>
        <authorList>
            <person name="Li Y."/>
            <person name="Wang J."/>
        </authorList>
    </citation>
    <scope>NUCLEOTIDE SEQUENCE [LARGE SCALE GENOMIC DNA]</scope>
    <source>
        <strain evidence="1 2">SDU1-6</strain>
    </source>
</reference>
<sequence length="117" mass="13238">MTKSITTFSVISSDPNSYKLSIEAPHNSDYFQVMTDAIQYRMTELIDKNSLTLIGLSTKIDMFEIECGHENCFIEIDTLHVSAQSIAFETYFYVGRHLKGKGSCSLFFKPTTFSIAE</sequence>
<evidence type="ECO:0000313" key="2">
    <source>
        <dbReference type="Proteomes" id="UP000251889"/>
    </source>
</evidence>
<proteinExistence type="predicted"/>
<evidence type="ECO:0000313" key="1">
    <source>
        <dbReference type="EMBL" id="RAV98158.1"/>
    </source>
</evidence>
<gene>
    <name evidence="1" type="ORF">DQQ10_25160</name>
</gene>
<comment type="caution">
    <text evidence="1">The sequence shown here is derived from an EMBL/GenBank/DDBJ whole genome shotgun (WGS) entry which is preliminary data.</text>
</comment>
<organism evidence="1 2">
    <name type="scientific">Pseudochryseolinea flava</name>
    <dbReference type="NCBI Taxonomy" id="2059302"/>
    <lineage>
        <taxon>Bacteria</taxon>
        <taxon>Pseudomonadati</taxon>
        <taxon>Bacteroidota</taxon>
        <taxon>Cytophagia</taxon>
        <taxon>Cytophagales</taxon>
        <taxon>Fulvivirgaceae</taxon>
        <taxon>Pseudochryseolinea</taxon>
    </lineage>
</organism>
<dbReference type="EMBL" id="QMFY01000021">
    <property type="protein sequence ID" value="RAV98158.1"/>
    <property type="molecule type" value="Genomic_DNA"/>
</dbReference>
<accession>A0A364XVM9</accession>
<dbReference type="AlphaFoldDB" id="A0A364XVM9"/>
<protein>
    <submittedName>
        <fullName evidence="1">Uncharacterized protein</fullName>
    </submittedName>
</protein>
<dbReference type="Proteomes" id="UP000251889">
    <property type="component" value="Unassembled WGS sequence"/>
</dbReference>